<dbReference type="Proteomes" id="UP001054252">
    <property type="component" value="Unassembled WGS sequence"/>
</dbReference>
<feature type="domain" description="SWIM-type" evidence="6">
    <location>
        <begin position="123"/>
        <end position="157"/>
    </location>
</feature>
<proteinExistence type="predicted"/>
<reference evidence="7 8" key="1">
    <citation type="journal article" date="2021" name="Commun. Biol.">
        <title>The genome of Shorea leprosula (Dipterocarpaceae) highlights the ecological relevance of drought in aseasonal tropical rainforests.</title>
        <authorList>
            <person name="Ng K.K.S."/>
            <person name="Kobayashi M.J."/>
            <person name="Fawcett J.A."/>
            <person name="Hatakeyama M."/>
            <person name="Paape T."/>
            <person name="Ng C.H."/>
            <person name="Ang C.C."/>
            <person name="Tnah L.H."/>
            <person name="Lee C.T."/>
            <person name="Nishiyama T."/>
            <person name="Sese J."/>
            <person name="O'Brien M.J."/>
            <person name="Copetti D."/>
            <person name="Mohd Noor M.I."/>
            <person name="Ong R.C."/>
            <person name="Putra M."/>
            <person name="Sireger I.Z."/>
            <person name="Indrioko S."/>
            <person name="Kosugi Y."/>
            <person name="Izuno A."/>
            <person name="Isagi Y."/>
            <person name="Lee S.L."/>
            <person name="Shimizu K.K."/>
        </authorList>
    </citation>
    <scope>NUCLEOTIDE SEQUENCE [LARGE SCALE GENOMIC DNA]</scope>
    <source>
        <strain evidence="7">214</strain>
    </source>
</reference>
<dbReference type="EMBL" id="BPVZ01000153">
    <property type="protein sequence ID" value="GKV41779.1"/>
    <property type="molecule type" value="Genomic_DNA"/>
</dbReference>
<evidence type="ECO:0000259" key="6">
    <source>
        <dbReference type="PROSITE" id="PS50966"/>
    </source>
</evidence>
<evidence type="ECO:0000313" key="8">
    <source>
        <dbReference type="Proteomes" id="UP001054252"/>
    </source>
</evidence>
<evidence type="ECO:0000256" key="4">
    <source>
        <dbReference type="PROSITE-ProRule" id="PRU00325"/>
    </source>
</evidence>
<evidence type="ECO:0000256" key="2">
    <source>
        <dbReference type="ARBA" id="ARBA00022771"/>
    </source>
</evidence>
<feature type="compositionally biased region" description="Basic and acidic residues" evidence="5">
    <location>
        <begin position="291"/>
        <end position="303"/>
    </location>
</feature>
<protein>
    <recommendedName>
        <fullName evidence="6">SWIM-type domain-containing protein</fullName>
    </recommendedName>
</protein>
<dbReference type="PANTHER" id="PTHR31973:SF187">
    <property type="entry name" value="MUTATOR TRANSPOSASE MUDRA PROTEIN"/>
    <property type="match status" value="1"/>
</dbReference>
<dbReference type="InterPro" id="IPR007527">
    <property type="entry name" value="Znf_SWIM"/>
</dbReference>
<comment type="caution">
    <text evidence="7">The sequence shown here is derived from an EMBL/GenBank/DDBJ whole genome shotgun (WGS) entry which is preliminary data.</text>
</comment>
<evidence type="ECO:0000256" key="1">
    <source>
        <dbReference type="ARBA" id="ARBA00022723"/>
    </source>
</evidence>
<dbReference type="InterPro" id="IPR006564">
    <property type="entry name" value="Znf_PMZ"/>
</dbReference>
<dbReference type="GO" id="GO:0008270">
    <property type="term" value="F:zinc ion binding"/>
    <property type="evidence" value="ECO:0007669"/>
    <property type="project" value="UniProtKB-KW"/>
</dbReference>
<keyword evidence="8" id="KW-1185">Reference proteome</keyword>
<gene>
    <name evidence="7" type="ORF">SLEP1_g49271</name>
</gene>
<evidence type="ECO:0000256" key="3">
    <source>
        <dbReference type="ARBA" id="ARBA00022833"/>
    </source>
</evidence>
<name>A0AAV5LWA5_9ROSI</name>
<feature type="region of interest" description="Disordered" evidence="5">
    <location>
        <begin position="268"/>
        <end position="303"/>
    </location>
</feature>
<evidence type="ECO:0000313" key="7">
    <source>
        <dbReference type="EMBL" id="GKV41779.1"/>
    </source>
</evidence>
<dbReference type="PROSITE" id="PS50966">
    <property type="entry name" value="ZF_SWIM"/>
    <property type="match status" value="1"/>
</dbReference>
<keyword evidence="2 4" id="KW-0863">Zinc-finger</keyword>
<evidence type="ECO:0000256" key="5">
    <source>
        <dbReference type="SAM" id="MobiDB-lite"/>
    </source>
</evidence>
<dbReference type="AlphaFoldDB" id="A0AAV5LWA5"/>
<dbReference type="SMART" id="SM00575">
    <property type="entry name" value="ZnF_PMZ"/>
    <property type="match status" value="1"/>
</dbReference>
<accession>A0AAV5LWA5</accession>
<sequence>MVKLRAVSDEGYAQLMEKDGKFWSRAFFQSHSKCDSVDNNMSETFNSWILKPRCKAPISMIREIIEMCTERRRDKKFSASRWPTDVSPRARDRLKLHMDLSHACGVLWPGETDFQIYDGLQSFTHVVNFQERTCTCRVWQSTGVPCPHALRAINYQEWNPDDFIDVSLKREKYLAAYGQPLECSRGEEVWRQFDGEKLLPPIIKSIPGRPKKNRRKARFEPKKIKKGKKNIISKKGTIVIHCKICGGEGHNMKGCPVRNKEEYAQFVKESQGTSSTMSSFTNAKKAKRKRGNSETEQRAKNQC</sequence>
<keyword evidence="3" id="KW-0862">Zinc</keyword>
<dbReference type="Pfam" id="PF04434">
    <property type="entry name" value="SWIM"/>
    <property type="match status" value="1"/>
</dbReference>
<dbReference type="PANTHER" id="PTHR31973">
    <property type="entry name" value="POLYPROTEIN, PUTATIVE-RELATED"/>
    <property type="match status" value="1"/>
</dbReference>
<organism evidence="7 8">
    <name type="scientific">Rubroshorea leprosula</name>
    <dbReference type="NCBI Taxonomy" id="152421"/>
    <lineage>
        <taxon>Eukaryota</taxon>
        <taxon>Viridiplantae</taxon>
        <taxon>Streptophyta</taxon>
        <taxon>Embryophyta</taxon>
        <taxon>Tracheophyta</taxon>
        <taxon>Spermatophyta</taxon>
        <taxon>Magnoliopsida</taxon>
        <taxon>eudicotyledons</taxon>
        <taxon>Gunneridae</taxon>
        <taxon>Pentapetalae</taxon>
        <taxon>rosids</taxon>
        <taxon>malvids</taxon>
        <taxon>Malvales</taxon>
        <taxon>Dipterocarpaceae</taxon>
        <taxon>Rubroshorea</taxon>
    </lineage>
</organism>
<keyword evidence="1" id="KW-0479">Metal-binding</keyword>
<feature type="compositionally biased region" description="Polar residues" evidence="5">
    <location>
        <begin position="268"/>
        <end position="282"/>
    </location>
</feature>